<evidence type="ECO:0000313" key="1">
    <source>
        <dbReference type="EMBL" id="KAG0575955.1"/>
    </source>
</evidence>
<organism evidence="1 2">
    <name type="scientific">Ceratodon purpureus</name>
    <name type="common">Fire moss</name>
    <name type="synonym">Dicranum purpureum</name>
    <dbReference type="NCBI Taxonomy" id="3225"/>
    <lineage>
        <taxon>Eukaryota</taxon>
        <taxon>Viridiplantae</taxon>
        <taxon>Streptophyta</taxon>
        <taxon>Embryophyta</taxon>
        <taxon>Bryophyta</taxon>
        <taxon>Bryophytina</taxon>
        <taxon>Bryopsida</taxon>
        <taxon>Dicranidae</taxon>
        <taxon>Pseudoditrichales</taxon>
        <taxon>Ditrichaceae</taxon>
        <taxon>Ceratodon</taxon>
    </lineage>
</organism>
<sequence>MSNWAIEVRVAHAYCSLSLVSCFRIYELCLKLGTIDPIPVCHGSHTPPTSSPTVPISRVLSPVNCDTLLLPKSTDKGRKRRATHGEPSVYYRERTNRYEPKLKVRRAGETRMTDIWLGDYPSRQIAADVFRVAAFYYGRWDRLNHEYILWCEASLPPIPPHLSDEKKANWIREEAEDNANKISTLLGAPGPAVLPAESHGQGSPLPEADPFRYSSSFPVEHHEEGHDGVPVISETGANGSCLNLWDPRLAEPCGEFLFQSSTYTVMAETSSSRRLTTPDDTGRPEDIHLGLPVMDRDLEHSNTIDIDSDLNSEELYVDHSFFQTGSREGELEPGSGQGVASDGLILLQTCGNQASCHQQDVQDLQQSHGSVFLLECGDVVGEFGAEHPENQPQPINPPIIAQHSQEFEFTDTIRSTFQELRGQGWDFKIQPRISTKFSVPFSGCEGPLFTATNYLAFEEIHEQGFKLILEPNSNASFKDANEASPSVYGSRDRCRSCNAPL</sequence>
<protein>
    <submittedName>
        <fullName evidence="1">Uncharacterized protein</fullName>
    </submittedName>
</protein>
<dbReference type="AlphaFoldDB" id="A0A8T0HZA3"/>
<name>A0A8T0HZA3_CERPU</name>
<proteinExistence type="predicted"/>
<dbReference type="EMBL" id="CM026425">
    <property type="protein sequence ID" value="KAG0575955.1"/>
    <property type="molecule type" value="Genomic_DNA"/>
</dbReference>
<reference evidence="1" key="1">
    <citation type="submission" date="2020-06" db="EMBL/GenBank/DDBJ databases">
        <title>WGS assembly of Ceratodon purpureus strain R40.</title>
        <authorList>
            <person name="Carey S.B."/>
            <person name="Jenkins J."/>
            <person name="Shu S."/>
            <person name="Lovell J.T."/>
            <person name="Sreedasyam A."/>
            <person name="Maumus F."/>
            <person name="Tiley G.P."/>
            <person name="Fernandez-Pozo N."/>
            <person name="Barry K."/>
            <person name="Chen C."/>
            <person name="Wang M."/>
            <person name="Lipzen A."/>
            <person name="Daum C."/>
            <person name="Saski C.A."/>
            <person name="Payton A.C."/>
            <person name="Mcbreen J.C."/>
            <person name="Conrad R.E."/>
            <person name="Kollar L.M."/>
            <person name="Olsson S."/>
            <person name="Huttunen S."/>
            <person name="Landis J.B."/>
            <person name="Wickett N.J."/>
            <person name="Johnson M.G."/>
            <person name="Rensing S.A."/>
            <person name="Grimwood J."/>
            <person name="Schmutz J."/>
            <person name="Mcdaniel S.F."/>
        </authorList>
    </citation>
    <scope>NUCLEOTIDE SEQUENCE</scope>
    <source>
        <strain evidence="1">R40</strain>
    </source>
</reference>
<keyword evidence="2" id="KW-1185">Reference proteome</keyword>
<comment type="caution">
    <text evidence="1">The sequence shown here is derived from an EMBL/GenBank/DDBJ whole genome shotgun (WGS) entry which is preliminary data.</text>
</comment>
<evidence type="ECO:0000313" key="2">
    <source>
        <dbReference type="Proteomes" id="UP000822688"/>
    </source>
</evidence>
<gene>
    <name evidence="1" type="ORF">KC19_5G043400</name>
</gene>
<accession>A0A8T0HZA3</accession>
<dbReference type="Proteomes" id="UP000822688">
    <property type="component" value="Chromosome 5"/>
</dbReference>